<dbReference type="InterPro" id="IPR020945">
    <property type="entry name" value="DMSO/NO3_reduct_chaperone"/>
</dbReference>
<evidence type="ECO:0000313" key="2">
    <source>
        <dbReference type="EMBL" id="SHN82991.1"/>
    </source>
</evidence>
<evidence type="ECO:0000313" key="3">
    <source>
        <dbReference type="Proteomes" id="UP000184010"/>
    </source>
</evidence>
<dbReference type="Proteomes" id="UP000184010">
    <property type="component" value="Unassembled WGS sequence"/>
</dbReference>
<dbReference type="STRING" id="1121395.SAMN02745215_03925"/>
<name>A0A1M7UIZ6_9FIRM</name>
<dbReference type="InterPro" id="IPR050289">
    <property type="entry name" value="TorD/DmsD_chaperones"/>
</dbReference>
<dbReference type="AlphaFoldDB" id="A0A1M7UIZ6"/>
<keyword evidence="1" id="KW-0143">Chaperone</keyword>
<dbReference type="RefSeq" id="WP_072774138.1">
    <property type="nucleotide sequence ID" value="NZ_FRDN01000013.1"/>
</dbReference>
<dbReference type="EMBL" id="FRDN01000013">
    <property type="protein sequence ID" value="SHN82991.1"/>
    <property type="molecule type" value="Genomic_DNA"/>
</dbReference>
<gene>
    <name evidence="2" type="ORF">SAMN02745215_03925</name>
</gene>
<dbReference type="PANTHER" id="PTHR34227:SF1">
    <property type="entry name" value="DIMETHYL SULFOXIDE REDUCTASE CHAPERONE-RELATED"/>
    <property type="match status" value="1"/>
</dbReference>
<evidence type="ECO:0000256" key="1">
    <source>
        <dbReference type="ARBA" id="ARBA00023186"/>
    </source>
</evidence>
<protein>
    <submittedName>
        <fullName evidence="2">Chaperone TorD involved in molybdoenzyme TorA maturation</fullName>
    </submittedName>
</protein>
<sequence>MINGQTYAAPGIARTIMYQFLALTLYEPTANLFTALAQHDSSQQLLAASRQFLGAEGEELTKDILNAVLGSGDNREEVLLDLRVEYNRLFVGPTPPVCPPYESFFDKQRPLEGQKNLMGPTSAAMEAALGSEGLEMTLDYAELPDHAAIELEFMYYLLSRAGAGGEDAEVYLQKAKAFLIEHLSVWLPEFGTKLAGESHQPFYRGIGLLLAALTRADLESAKREAH</sequence>
<proteinExistence type="predicted"/>
<organism evidence="2 3">
    <name type="scientific">Desulfitobacterium chlororespirans DSM 11544</name>
    <dbReference type="NCBI Taxonomy" id="1121395"/>
    <lineage>
        <taxon>Bacteria</taxon>
        <taxon>Bacillati</taxon>
        <taxon>Bacillota</taxon>
        <taxon>Clostridia</taxon>
        <taxon>Eubacteriales</taxon>
        <taxon>Desulfitobacteriaceae</taxon>
        <taxon>Desulfitobacterium</taxon>
    </lineage>
</organism>
<dbReference type="SUPFAM" id="SSF89155">
    <property type="entry name" value="TorD-like"/>
    <property type="match status" value="1"/>
</dbReference>
<accession>A0A1M7UIZ6</accession>
<dbReference type="InterPro" id="IPR036411">
    <property type="entry name" value="TorD-like_sf"/>
</dbReference>
<reference evidence="3" key="1">
    <citation type="submission" date="2016-12" db="EMBL/GenBank/DDBJ databases">
        <authorList>
            <person name="Varghese N."/>
            <person name="Submissions S."/>
        </authorList>
    </citation>
    <scope>NUCLEOTIDE SEQUENCE [LARGE SCALE GENOMIC DNA]</scope>
    <source>
        <strain evidence="3">DSM 11544</strain>
    </source>
</reference>
<dbReference type="PANTHER" id="PTHR34227">
    <property type="entry name" value="CHAPERONE PROTEIN YCDY"/>
    <property type="match status" value="1"/>
</dbReference>
<keyword evidence="3" id="KW-1185">Reference proteome</keyword>
<dbReference type="Pfam" id="PF02613">
    <property type="entry name" value="Nitrate_red_del"/>
    <property type="match status" value="1"/>
</dbReference>
<dbReference type="Gene3D" id="1.10.3480.10">
    <property type="entry name" value="TorD-like"/>
    <property type="match status" value="1"/>
</dbReference>